<gene>
    <name evidence="1" type="ORF">A3D01_01015</name>
</gene>
<comment type="caution">
    <text evidence="1">The sequence shown here is derived from an EMBL/GenBank/DDBJ whole genome shotgun (WGS) entry which is preliminary data.</text>
</comment>
<name>A0A1F7YZM6_9BACT</name>
<dbReference type="SUPFAM" id="SSF109604">
    <property type="entry name" value="HD-domain/PDEase-like"/>
    <property type="match status" value="1"/>
</dbReference>
<dbReference type="Proteomes" id="UP000177169">
    <property type="component" value="Unassembled WGS sequence"/>
</dbReference>
<reference evidence="1 2" key="1">
    <citation type="journal article" date="2016" name="Nat. Commun.">
        <title>Thousands of microbial genomes shed light on interconnected biogeochemical processes in an aquifer system.</title>
        <authorList>
            <person name="Anantharaman K."/>
            <person name="Brown C.T."/>
            <person name="Hug L.A."/>
            <person name="Sharon I."/>
            <person name="Castelle C.J."/>
            <person name="Probst A.J."/>
            <person name="Thomas B.C."/>
            <person name="Singh A."/>
            <person name="Wilkins M.J."/>
            <person name="Karaoz U."/>
            <person name="Brodie E.L."/>
            <person name="Williams K.H."/>
            <person name="Hubbard S.S."/>
            <person name="Banfield J.F."/>
        </authorList>
    </citation>
    <scope>NUCLEOTIDE SEQUENCE [LARGE SCALE GENOMIC DNA]</scope>
</reference>
<dbReference type="AlphaFoldDB" id="A0A1F7YZM6"/>
<protein>
    <recommendedName>
        <fullName evidence="3">HD domain-containing protein</fullName>
    </recommendedName>
</protein>
<evidence type="ECO:0000313" key="2">
    <source>
        <dbReference type="Proteomes" id="UP000177169"/>
    </source>
</evidence>
<evidence type="ECO:0000313" key="1">
    <source>
        <dbReference type="EMBL" id="OGM32737.1"/>
    </source>
</evidence>
<evidence type="ECO:0008006" key="3">
    <source>
        <dbReference type="Google" id="ProtNLM"/>
    </source>
</evidence>
<proteinExistence type="predicted"/>
<organism evidence="1 2">
    <name type="scientific">Candidatus Woesebacteria bacterium RIFCSPHIGHO2_02_FULL_39_13</name>
    <dbReference type="NCBI Taxonomy" id="1802505"/>
    <lineage>
        <taxon>Bacteria</taxon>
        <taxon>Candidatus Woeseibacteriota</taxon>
    </lineage>
</organism>
<dbReference type="STRING" id="1802505.A3D01_01015"/>
<sequence length="248" mass="29238">MKSLIALASEGNLPPHQFMDKETLDWIKANNPGFQKEKLDKEKGKYIIDKLEKYLPDTRWFLRKEIIDSIHGIRHVAREISNMAFLLYEEDLSEDFISDCFIACAMHDIRRENDRGDEGHAERAAEWVRGNKNTIEKYYELDLTMTDLKQICSSIILHELPYEIILDKRDYLENKLMTDYLKTSDALDRYRLPKLIWWINDSFIQLIPSNEARAFAYWLVVESEEIYLYSKKSIESVITALESINSKT</sequence>
<dbReference type="Gene3D" id="1.10.3210.10">
    <property type="entry name" value="Hypothetical protein af1432"/>
    <property type="match status" value="1"/>
</dbReference>
<accession>A0A1F7YZM6</accession>
<dbReference type="EMBL" id="MGGR01000028">
    <property type="protein sequence ID" value="OGM32737.1"/>
    <property type="molecule type" value="Genomic_DNA"/>
</dbReference>